<keyword evidence="10" id="KW-0677">Repeat</keyword>
<evidence type="ECO:0000256" key="10">
    <source>
        <dbReference type="ARBA" id="ARBA00022737"/>
    </source>
</evidence>
<dbReference type="PANTHER" id="PTHR11878:SF76">
    <property type="entry name" value="CALX-BETA DOMAIN-CONTAINING PROTEIN"/>
    <property type="match status" value="1"/>
</dbReference>
<evidence type="ECO:0000256" key="5">
    <source>
        <dbReference type="ARBA" id="ARBA00022475"/>
    </source>
</evidence>
<evidence type="ECO:0000256" key="19">
    <source>
        <dbReference type="ARBA" id="ARBA00033667"/>
    </source>
</evidence>
<evidence type="ECO:0000256" key="12">
    <source>
        <dbReference type="ARBA" id="ARBA00022860"/>
    </source>
</evidence>
<dbReference type="Gene3D" id="1.20.1420.30">
    <property type="entry name" value="NCX, central ion-binding region"/>
    <property type="match status" value="1"/>
</dbReference>
<evidence type="ECO:0000256" key="2">
    <source>
        <dbReference type="ARBA" id="ARBA00007489"/>
    </source>
</evidence>
<dbReference type="GO" id="GO:0098794">
    <property type="term" value="C:postsynapse"/>
    <property type="evidence" value="ECO:0007669"/>
    <property type="project" value="TreeGrafter"/>
</dbReference>
<dbReference type="InterPro" id="IPR038081">
    <property type="entry name" value="CalX-like_sf"/>
</dbReference>
<dbReference type="AlphaFoldDB" id="A0A0D6MDH5"/>
<evidence type="ECO:0000313" key="22">
    <source>
        <dbReference type="EMBL" id="EPB80672.1"/>
    </source>
</evidence>
<keyword evidence="8" id="KW-0479">Metal-binding</keyword>
<evidence type="ECO:0000256" key="6">
    <source>
        <dbReference type="ARBA" id="ARBA00022568"/>
    </source>
</evidence>
<dbReference type="Pfam" id="PF03160">
    <property type="entry name" value="Calx-beta"/>
    <property type="match status" value="1"/>
</dbReference>
<keyword evidence="23" id="KW-1185">Reference proteome</keyword>
<evidence type="ECO:0000256" key="3">
    <source>
        <dbReference type="ARBA" id="ARBA00022448"/>
    </source>
</evidence>
<comment type="catalytic activity">
    <reaction evidence="19">
        <text>Ca(2+)(in) + 3 Na(+)(out) = Ca(2+)(out) + 3 Na(+)(in)</text>
        <dbReference type="Rhea" id="RHEA:69955"/>
        <dbReference type="ChEBI" id="CHEBI:29101"/>
        <dbReference type="ChEBI" id="CHEBI:29108"/>
    </reaction>
</comment>
<keyword evidence="18" id="KW-0739">Sodium transport</keyword>
<keyword evidence="11" id="KW-0106">Calcium</keyword>
<evidence type="ECO:0000256" key="14">
    <source>
        <dbReference type="ARBA" id="ARBA00023053"/>
    </source>
</evidence>
<evidence type="ECO:0000256" key="15">
    <source>
        <dbReference type="ARBA" id="ARBA00023065"/>
    </source>
</evidence>
<feature type="domain" description="Calx-beta" evidence="21">
    <location>
        <begin position="121"/>
        <end position="226"/>
    </location>
</feature>
<dbReference type="GO" id="GO:0007154">
    <property type="term" value="P:cell communication"/>
    <property type="evidence" value="ECO:0007669"/>
    <property type="project" value="InterPro"/>
</dbReference>
<dbReference type="PRINTS" id="PR01259">
    <property type="entry name" value="NACAEXCHNGR"/>
</dbReference>
<comment type="similarity">
    <text evidence="2">Belongs to the Ca(2+):cation antiporter (CaCA) (TC 2.A.19) family. SLC8 subfamily.</text>
</comment>
<keyword evidence="9" id="KW-0732">Signal</keyword>
<dbReference type="SUPFAM" id="SSF141072">
    <property type="entry name" value="CalX-like"/>
    <property type="match status" value="1"/>
</dbReference>
<feature type="transmembrane region" description="Helical" evidence="20">
    <location>
        <begin position="321"/>
        <end position="345"/>
    </location>
</feature>
<keyword evidence="15" id="KW-0406">Ion transport</keyword>
<dbReference type="EMBL" id="KE124777">
    <property type="protein sequence ID" value="EPB80672.1"/>
    <property type="molecule type" value="Genomic_DNA"/>
</dbReference>
<evidence type="ECO:0000256" key="11">
    <source>
        <dbReference type="ARBA" id="ARBA00022837"/>
    </source>
</evidence>
<keyword evidence="17" id="KW-0325">Glycoprotein</keyword>
<keyword evidence="4" id="KW-0050">Antiport</keyword>
<keyword evidence="14" id="KW-0915">Sodium</keyword>
<gene>
    <name evidence="22" type="ORF">ANCCEY_00240</name>
</gene>
<keyword evidence="6" id="KW-0109">Calcium transport</keyword>
<evidence type="ECO:0000256" key="1">
    <source>
        <dbReference type="ARBA" id="ARBA00004651"/>
    </source>
</evidence>
<keyword evidence="7 20" id="KW-0812">Transmembrane</keyword>
<accession>A0A0D6MDH5</accession>
<dbReference type="Gene3D" id="2.60.40.2030">
    <property type="match status" value="1"/>
</dbReference>
<dbReference type="Pfam" id="PF01699">
    <property type="entry name" value="Na_Ca_ex"/>
    <property type="match status" value="1"/>
</dbReference>
<keyword evidence="5" id="KW-1003">Cell membrane</keyword>
<evidence type="ECO:0000256" key="16">
    <source>
        <dbReference type="ARBA" id="ARBA00023136"/>
    </source>
</evidence>
<dbReference type="GO" id="GO:0098703">
    <property type="term" value="P:calcium ion import across plasma membrane"/>
    <property type="evidence" value="ECO:0007669"/>
    <property type="project" value="TreeGrafter"/>
</dbReference>
<dbReference type="GO" id="GO:0005516">
    <property type="term" value="F:calmodulin binding"/>
    <property type="evidence" value="ECO:0007669"/>
    <property type="project" value="UniProtKB-KW"/>
</dbReference>
<dbReference type="InterPro" id="IPR044880">
    <property type="entry name" value="NCX_ion-bd_dom_sf"/>
</dbReference>
<dbReference type="InterPro" id="IPR051171">
    <property type="entry name" value="CaCA"/>
</dbReference>
<dbReference type="InterPro" id="IPR004837">
    <property type="entry name" value="NaCa_Exmemb"/>
</dbReference>
<proteinExistence type="inferred from homology"/>
<keyword evidence="12" id="KW-0112">Calmodulin-binding</keyword>
<evidence type="ECO:0000256" key="9">
    <source>
        <dbReference type="ARBA" id="ARBA00022729"/>
    </source>
</evidence>
<evidence type="ECO:0000256" key="17">
    <source>
        <dbReference type="ARBA" id="ARBA00023180"/>
    </source>
</evidence>
<dbReference type="GO" id="GO:0005432">
    <property type="term" value="F:calcium:sodium antiporter activity"/>
    <property type="evidence" value="ECO:0007669"/>
    <property type="project" value="InterPro"/>
</dbReference>
<evidence type="ECO:0000256" key="4">
    <source>
        <dbReference type="ARBA" id="ARBA00022449"/>
    </source>
</evidence>
<name>A0A0D6MDH5_9BILA</name>
<comment type="subcellular location">
    <subcellularLocation>
        <location evidence="1">Cell membrane</location>
        <topology evidence="1">Multi-pass membrane protein</topology>
    </subcellularLocation>
</comment>
<keyword evidence="16 20" id="KW-0472">Membrane</keyword>
<dbReference type="GO" id="GO:0042383">
    <property type="term" value="C:sarcolemma"/>
    <property type="evidence" value="ECO:0007669"/>
    <property type="project" value="TreeGrafter"/>
</dbReference>
<dbReference type="InterPro" id="IPR004836">
    <property type="entry name" value="Na_Ca_Ex"/>
</dbReference>
<dbReference type="GO" id="GO:0030424">
    <property type="term" value="C:axon"/>
    <property type="evidence" value="ECO:0007669"/>
    <property type="project" value="TreeGrafter"/>
</dbReference>
<feature type="transmembrane region" description="Helical" evidence="20">
    <location>
        <begin position="430"/>
        <end position="450"/>
    </location>
</feature>
<dbReference type="PANTHER" id="PTHR11878">
    <property type="entry name" value="SODIUM/CALCIUM EXCHANGER"/>
    <property type="match status" value="1"/>
</dbReference>
<evidence type="ECO:0000259" key="21">
    <source>
        <dbReference type="SMART" id="SM00237"/>
    </source>
</evidence>
<organism evidence="22 23">
    <name type="scientific">Ancylostoma ceylanicum</name>
    <dbReference type="NCBI Taxonomy" id="53326"/>
    <lineage>
        <taxon>Eukaryota</taxon>
        <taxon>Metazoa</taxon>
        <taxon>Ecdysozoa</taxon>
        <taxon>Nematoda</taxon>
        <taxon>Chromadorea</taxon>
        <taxon>Rhabditida</taxon>
        <taxon>Rhabditina</taxon>
        <taxon>Rhabditomorpha</taxon>
        <taxon>Strongyloidea</taxon>
        <taxon>Ancylostomatidae</taxon>
        <taxon>Ancylostomatinae</taxon>
        <taxon>Ancylostoma</taxon>
    </lineage>
</organism>
<keyword evidence="13 20" id="KW-1133">Transmembrane helix</keyword>
<evidence type="ECO:0000313" key="23">
    <source>
        <dbReference type="Proteomes" id="UP000054495"/>
    </source>
</evidence>
<reference evidence="22 23" key="1">
    <citation type="submission" date="2013-05" db="EMBL/GenBank/DDBJ databases">
        <title>Draft genome of the parasitic nematode Anyclostoma ceylanicum.</title>
        <authorList>
            <person name="Mitreva M."/>
        </authorList>
    </citation>
    <scope>NUCLEOTIDE SEQUENCE [LARGE SCALE GENOMIC DNA]</scope>
</reference>
<sequence length="485" mass="53620">MPVTHYDDQGSPNTDQREIRLTAMLLIGGDTRASLLICQWLMRRKNTYTNPREIVRHGPTPNEITLNYCTQSGVAKKHLHFLPKSATIQMAANERREKSTLILWREQPEGDKTMLGTCDVARVRYPDDTSSLMGEPAIEFVKANYVAKENCGWARVFVTRRGKKHRGDHVVHYETSDITAQANHDYVPVKDGRLVFLGQEYEKYIDIEIIDDKHDEKDETFGVELTSVVDDEVTLGGKRRTIITIVSDDNALMNVVNVHKLMGHYMQKLSPYRTSWMDQIREAMSVNAGDTANATFTDCILHGIAFPWKFMFCFVPPPSILGGWLCFFVGLAMIGLLTAVVGDLASIFGCMVGLKDAVTAITLVALGTSLPDTFASKIAAQNDDSADNAVGNVTGSNSVNVFLGLGLPWLIASIYWAAKGESFAVPAADLGFSVTVFMCCSVIFLVVLMLRRTSAVFGRAELGGPFGPKFASGVFFILLWIAYAF</sequence>
<protein>
    <submittedName>
        <fullName evidence="22">Calx-beta domain protein</fullName>
    </submittedName>
</protein>
<evidence type="ECO:0000256" key="20">
    <source>
        <dbReference type="SAM" id="Phobius"/>
    </source>
</evidence>
<dbReference type="Proteomes" id="UP000054495">
    <property type="component" value="Unassembled WGS sequence"/>
</dbReference>
<evidence type="ECO:0000256" key="13">
    <source>
        <dbReference type="ARBA" id="ARBA00022989"/>
    </source>
</evidence>
<evidence type="ECO:0000256" key="7">
    <source>
        <dbReference type="ARBA" id="ARBA00022692"/>
    </source>
</evidence>
<dbReference type="GO" id="GO:0046872">
    <property type="term" value="F:metal ion binding"/>
    <property type="evidence" value="ECO:0007669"/>
    <property type="project" value="UniProtKB-KW"/>
</dbReference>
<dbReference type="InterPro" id="IPR003644">
    <property type="entry name" value="Calx_beta"/>
</dbReference>
<feature type="transmembrane region" description="Helical" evidence="20">
    <location>
        <begin position="462"/>
        <end position="483"/>
    </location>
</feature>
<feature type="transmembrane region" description="Helical" evidence="20">
    <location>
        <begin position="399"/>
        <end position="418"/>
    </location>
</feature>
<keyword evidence="3" id="KW-0813">Transport</keyword>
<evidence type="ECO:0000256" key="18">
    <source>
        <dbReference type="ARBA" id="ARBA00023201"/>
    </source>
</evidence>
<evidence type="ECO:0000256" key="8">
    <source>
        <dbReference type="ARBA" id="ARBA00022723"/>
    </source>
</evidence>
<dbReference type="SMART" id="SM00237">
    <property type="entry name" value="Calx_beta"/>
    <property type="match status" value="1"/>
</dbReference>